<keyword evidence="2" id="KW-1133">Transmembrane helix</keyword>
<reference evidence="3" key="1">
    <citation type="journal article" date="2021" name="PeerJ">
        <title>Extensive microbial diversity within the chicken gut microbiome revealed by metagenomics and culture.</title>
        <authorList>
            <person name="Gilroy R."/>
            <person name="Ravi A."/>
            <person name="Getino M."/>
            <person name="Pursley I."/>
            <person name="Horton D.L."/>
            <person name="Alikhan N.F."/>
            <person name="Baker D."/>
            <person name="Gharbi K."/>
            <person name="Hall N."/>
            <person name="Watson M."/>
            <person name="Adriaenssens E.M."/>
            <person name="Foster-Nyarko E."/>
            <person name="Jarju S."/>
            <person name="Secka A."/>
            <person name="Antonio M."/>
            <person name="Oren A."/>
            <person name="Chaudhuri R.R."/>
            <person name="La Ragione R."/>
            <person name="Hildebrand F."/>
            <person name="Pallen M.J."/>
        </authorList>
    </citation>
    <scope>NUCLEOTIDE SEQUENCE</scope>
    <source>
        <strain evidence="3">ChiGjej4B4-18154</strain>
    </source>
</reference>
<dbReference type="AlphaFoldDB" id="A0A9D2E5L7"/>
<sequence>MRKNGPRAFWISFFLTLAILMPLLGGFVFYSAWQERASEPAAQPQSGVPVQRPAAANDLTVLVAVAAEEPAFLLVRLNALEPAVTLCPVPAESVLLGPGGTVLLADSYTSAGPARAAQLLGTTLNISIDRYLAITPGSLGQAWGELEPLRVNLTGLLEKSELEALGLAGDPVVSLAPEEATAFIASLGLPVARQARLRGEVWQAAFRQQLENLPTALPAGLRSVSGSLLTDLSAADLYDLTDTLTWLAKEDAAITAETVPGRYDAQSGRYDFAQDSIAFATRLFPAAEGSAATLAPSPSPAPSDPLEPEATVSPTRQP</sequence>
<feature type="transmembrane region" description="Helical" evidence="2">
    <location>
        <begin position="9"/>
        <end position="33"/>
    </location>
</feature>
<organism evidence="3 4">
    <name type="scientific">Candidatus Allofournierella merdipullorum</name>
    <dbReference type="NCBI Taxonomy" id="2838595"/>
    <lineage>
        <taxon>Bacteria</taxon>
        <taxon>Bacillati</taxon>
        <taxon>Bacillota</taxon>
        <taxon>Clostridia</taxon>
        <taxon>Eubacteriales</taxon>
        <taxon>Oscillospiraceae</taxon>
        <taxon>Allofournierella</taxon>
    </lineage>
</organism>
<name>A0A9D2E5L7_9FIRM</name>
<evidence type="ECO:0000256" key="1">
    <source>
        <dbReference type="SAM" id="MobiDB-lite"/>
    </source>
</evidence>
<dbReference type="Proteomes" id="UP000824035">
    <property type="component" value="Unassembled WGS sequence"/>
</dbReference>
<keyword evidence="2" id="KW-0812">Transmembrane</keyword>
<keyword evidence="2" id="KW-0472">Membrane</keyword>
<proteinExistence type="predicted"/>
<evidence type="ECO:0000313" key="3">
    <source>
        <dbReference type="EMBL" id="HIZ31245.1"/>
    </source>
</evidence>
<feature type="region of interest" description="Disordered" evidence="1">
    <location>
        <begin position="290"/>
        <end position="318"/>
    </location>
</feature>
<dbReference type="EMBL" id="DXBV01000083">
    <property type="protein sequence ID" value="HIZ31245.1"/>
    <property type="molecule type" value="Genomic_DNA"/>
</dbReference>
<comment type="caution">
    <text evidence="3">The sequence shown here is derived from an EMBL/GenBank/DDBJ whole genome shotgun (WGS) entry which is preliminary data.</text>
</comment>
<accession>A0A9D2E5L7</accession>
<reference evidence="3" key="2">
    <citation type="submission" date="2021-04" db="EMBL/GenBank/DDBJ databases">
        <authorList>
            <person name="Gilroy R."/>
        </authorList>
    </citation>
    <scope>NUCLEOTIDE SEQUENCE</scope>
    <source>
        <strain evidence="3">ChiGjej4B4-18154</strain>
    </source>
</reference>
<dbReference type="Gene3D" id="3.40.630.190">
    <property type="entry name" value="LCP protein"/>
    <property type="match status" value="1"/>
</dbReference>
<protein>
    <submittedName>
        <fullName evidence="3">Uncharacterized protein</fullName>
    </submittedName>
</protein>
<evidence type="ECO:0000313" key="4">
    <source>
        <dbReference type="Proteomes" id="UP000824035"/>
    </source>
</evidence>
<gene>
    <name evidence="3" type="ORF">H9813_08475</name>
</gene>
<evidence type="ECO:0000256" key="2">
    <source>
        <dbReference type="SAM" id="Phobius"/>
    </source>
</evidence>